<sequence length="67" mass="7416">MILLFSPSEAPLHQLHQRDNETHGKDTAGKYQAQLPTTPPVPHFLPSPYKSWQGCQSGRLTSCVLSS</sequence>
<comment type="caution">
    <text evidence="2">The sequence shown here is derived from an EMBL/GenBank/DDBJ whole genome shotgun (WGS) entry which is preliminary data.</text>
</comment>
<organism evidence="2 3">
    <name type="scientific">Caerostris extrusa</name>
    <name type="common">Bark spider</name>
    <name type="synonym">Caerostris bankana</name>
    <dbReference type="NCBI Taxonomy" id="172846"/>
    <lineage>
        <taxon>Eukaryota</taxon>
        <taxon>Metazoa</taxon>
        <taxon>Ecdysozoa</taxon>
        <taxon>Arthropoda</taxon>
        <taxon>Chelicerata</taxon>
        <taxon>Arachnida</taxon>
        <taxon>Araneae</taxon>
        <taxon>Araneomorphae</taxon>
        <taxon>Entelegynae</taxon>
        <taxon>Araneoidea</taxon>
        <taxon>Araneidae</taxon>
        <taxon>Caerostris</taxon>
    </lineage>
</organism>
<dbReference type="EMBL" id="BPLR01016292">
    <property type="protein sequence ID" value="GIY82836.1"/>
    <property type="molecule type" value="Genomic_DNA"/>
</dbReference>
<dbReference type="Proteomes" id="UP001054945">
    <property type="component" value="Unassembled WGS sequence"/>
</dbReference>
<accession>A0AAV4WIZ5</accession>
<proteinExistence type="predicted"/>
<reference evidence="2 3" key="1">
    <citation type="submission" date="2021-06" db="EMBL/GenBank/DDBJ databases">
        <title>Caerostris extrusa draft genome.</title>
        <authorList>
            <person name="Kono N."/>
            <person name="Arakawa K."/>
        </authorList>
    </citation>
    <scope>NUCLEOTIDE SEQUENCE [LARGE SCALE GENOMIC DNA]</scope>
</reference>
<evidence type="ECO:0000313" key="3">
    <source>
        <dbReference type="Proteomes" id="UP001054945"/>
    </source>
</evidence>
<evidence type="ECO:0000313" key="2">
    <source>
        <dbReference type="EMBL" id="GIY82836.1"/>
    </source>
</evidence>
<dbReference type="AlphaFoldDB" id="A0AAV4WIZ5"/>
<protein>
    <submittedName>
        <fullName evidence="2">Uncharacterized protein</fullName>
    </submittedName>
</protein>
<keyword evidence="3" id="KW-1185">Reference proteome</keyword>
<feature type="non-terminal residue" evidence="2">
    <location>
        <position position="67"/>
    </location>
</feature>
<gene>
    <name evidence="2" type="ORF">CEXT_705911</name>
</gene>
<feature type="compositionally biased region" description="Basic and acidic residues" evidence="1">
    <location>
        <begin position="16"/>
        <end position="28"/>
    </location>
</feature>
<name>A0AAV4WIZ5_CAEEX</name>
<evidence type="ECO:0000256" key="1">
    <source>
        <dbReference type="SAM" id="MobiDB-lite"/>
    </source>
</evidence>
<feature type="region of interest" description="Disordered" evidence="1">
    <location>
        <begin position="1"/>
        <end position="39"/>
    </location>
</feature>